<protein>
    <submittedName>
        <fullName evidence="2">Protein E14</fullName>
    </submittedName>
</protein>
<keyword evidence="1" id="KW-0812">Transmembrane</keyword>
<reference evidence="2" key="5">
    <citation type="journal article" date="2016" name="MSphere">
        <title>Complete Genome Sequence of Elephant Endotheliotropic Herpesvirus 4, the First Example of a GC-Rich Branch Proboscivirus.</title>
        <authorList>
            <person name="Ling P.D."/>
            <person name="Long S.Y."/>
            <person name="Fuery A."/>
            <person name="Peng R.S."/>
            <person name="Heaggans S.Y."/>
            <person name="Qin X."/>
            <person name="Worley K.C."/>
            <person name="Dugan S."/>
            <person name="Hayward G.S."/>
        </authorList>
    </citation>
    <scope>NUCLEOTIDE SEQUENCE</scope>
    <source>
        <strain evidence="2">Nyah NAP97</strain>
    </source>
</reference>
<evidence type="ECO:0000256" key="1">
    <source>
        <dbReference type="SAM" id="Phobius"/>
    </source>
</evidence>
<reference evidence="2" key="2">
    <citation type="journal article" date="2013" name="Genome Announc.">
        <title>Complete Genome Sequence of Elephant Endotheliotropic Herpesvirus 1A.</title>
        <authorList>
            <person name="Ling P.D."/>
            <person name="Reid J.G."/>
            <person name="Qin X."/>
            <person name="Muzny D.M."/>
            <person name="Gibbs R."/>
            <person name="Petrosino J."/>
            <person name="Peng R."/>
            <person name="Zong J.C."/>
            <person name="Heaggans S.Y."/>
            <person name="Hayward G.S."/>
        </authorList>
    </citation>
    <scope>NUCLEOTIDE SEQUENCE</scope>
    <source>
        <strain evidence="2">Nyah NAP97</strain>
    </source>
</reference>
<dbReference type="KEGG" id="vg:80541498"/>
<feature type="transmembrane region" description="Helical" evidence="1">
    <location>
        <begin position="66"/>
        <end position="85"/>
    </location>
</feature>
<reference evidence="2" key="3">
    <citation type="journal article" date="2014" name="J. Virol.">
        <title>Comparative genome analysis of four elephant endotheliotropic herpesviruses, EEHV3, EEHV4, EEHV5, and EEHV6, from cases of hemorrhagic disease or viremia.</title>
        <authorList>
            <person name="Zong JC"/>
            <person name="Latimer EM"/>
            <person name="Long SY"/>
            <person name="Richman LK"/>
            <person name="Heaggans SY"/>
            <person name="Hayward GS."/>
        </authorList>
    </citation>
    <scope>NUCLEOTIDE SEQUENCE</scope>
    <source>
        <strain evidence="2">Nyah NAP97</strain>
    </source>
</reference>
<reference evidence="2" key="6">
    <citation type="journal article" date="2016" name="MSphere">
        <title>Comparison of the Gene Coding Contents and Other Unusual Features of the GC-Rich and AT-Rich Branch Probosciviruses.</title>
        <authorList>
            <person name="Ling P.D."/>
            <person name="Long S.Y."/>
            <person name="Zong J.C."/>
            <person name="Heaggans S.Y."/>
            <person name="Qin X."/>
            <person name="Hayward G.S."/>
        </authorList>
    </citation>
    <scope>NUCLEOTIDE SEQUENCE</scope>
    <source>
        <strain evidence="2">Nyah NAP97</strain>
    </source>
</reference>
<evidence type="ECO:0000313" key="2">
    <source>
        <dbReference type="EMBL" id="QOE74381.1"/>
    </source>
</evidence>
<feature type="transmembrane region" description="Helical" evidence="1">
    <location>
        <begin position="172"/>
        <end position="192"/>
    </location>
</feature>
<feature type="transmembrane region" description="Helical" evidence="1">
    <location>
        <begin position="37"/>
        <end position="59"/>
    </location>
</feature>
<proteinExistence type="predicted"/>
<keyword evidence="3" id="KW-1185">Reference proteome</keyword>
<keyword evidence="1" id="KW-1133">Transmembrane helix</keyword>
<organism evidence="2 3">
    <name type="scientific">Elephant endotheliotropic herpesvirus 3A</name>
    <dbReference type="NCBI Taxonomy" id="1329409"/>
    <lineage>
        <taxon>Viruses</taxon>
        <taxon>Duplodnaviria</taxon>
        <taxon>Heunggongvirae</taxon>
        <taxon>Peploviricota</taxon>
        <taxon>Herviviricetes</taxon>
        <taxon>Herpesvirales</taxon>
        <taxon>Orthoherpesviridae</taxon>
        <taxon>Betaherpesvirinae</taxon>
        <taxon>Proboscivirus</taxon>
        <taxon>Elephant endotheliotropic herpesvirus 3</taxon>
    </lineage>
</organism>
<gene>
    <name evidence="2" type="primary">E14</name>
</gene>
<evidence type="ECO:0000313" key="3">
    <source>
        <dbReference type="Proteomes" id="UP001162024"/>
    </source>
</evidence>
<dbReference type="EMBL" id="MN373268">
    <property type="protein sequence ID" value="QOE74381.1"/>
    <property type="molecule type" value="Genomic_DNA"/>
</dbReference>
<reference evidence="2" key="1">
    <citation type="journal article" date="2009" name="Vet. Pathol.">
        <title>Clinico-pathologic features of fatal disease attributed to new variants of endotheliotropic herpesviruses in two Asian elephants (Elephas maximus).</title>
        <authorList>
            <person name="Garner M.M."/>
            <person name="Helmick K."/>
            <person name="Ochsenreiter J."/>
            <person name="Richman L.K."/>
            <person name="Latimer E."/>
            <person name="Wise A.G."/>
            <person name="Maes R.K."/>
            <person name="Kiupel M."/>
            <person name="Nordhausen R.W."/>
            <person name="Zong J.C."/>
            <person name="Hayward G.S."/>
        </authorList>
    </citation>
    <scope>NUCLEOTIDE SEQUENCE</scope>
    <source>
        <strain evidence="2">Nyah NAP97</strain>
    </source>
</reference>
<accession>A0A866VSE7</accession>
<reference evidence="2" key="7">
    <citation type="submission" date="2019-08" db="EMBL/GenBank/DDBJ databases">
        <title>Complete Genome Assembly and Annotation of EEHV3A the First Example of a GC-Branch African Elephant Endotheliotrophic Herpesvirus Associated with Lethal Hemorrhagic Disease.</title>
        <authorList>
            <person name="Tan J."/>
            <person name="Ling P.D."/>
            <person name="Worley K."/>
            <person name="Proudfoot J."/>
            <person name="Bowman M."/>
            <person name="Qin X."/>
            <person name="Latimer E.M."/>
            <person name="Holder K."/>
            <person name="Fayette M."/>
            <person name="Nodolf S."/>
            <person name="Heaggans S.Y."/>
            <person name="Zong J.-C."/>
            <person name="Pearson V.R."/>
            <person name="Hayward G.S."/>
        </authorList>
    </citation>
    <scope>NUCLEOTIDE SEQUENCE</scope>
    <source>
        <strain evidence="2">Nyah NAP97</strain>
    </source>
</reference>
<reference evidence="2" key="4">
    <citation type="journal article" date="2016" name="ILAR J">
        <title>Review of Elephant Endotheliotropic Herpesviruses and Acute Hemorrhagic Disease.</title>
        <authorList>
            <person name="Long S.Y."/>
            <person name="Latimer E.M."/>
            <person name="Hayward G.S."/>
        </authorList>
    </citation>
    <scope>NUCLEOTIDE SEQUENCE</scope>
    <source>
        <strain evidence="2">Nyah NAP97</strain>
    </source>
</reference>
<dbReference type="Proteomes" id="UP001162024">
    <property type="component" value="Segment"/>
</dbReference>
<feature type="transmembrane region" description="Helical" evidence="1">
    <location>
        <begin position="129"/>
        <end position="152"/>
    </location>
</feature>
<dbReference type="GeneID" id="80541498"/>
<dbReference type="RefSeq" id="YP_010802714.1">
    <property type="nucleotide sequence ID" value="NC_077039.1"/>
</dbReference>
<feature type="transmembrane region" description="Helical" evidence="1">
    <location>
        <begin position="97"/>
        <end position="117"/>
    </location>
</feature>
<keyword evidence="1" id="KW-0472">Membrane</keyword>
<name>A0A866VSE7_9BETA</name>
<sequence>MPPIHILCRRRFFNGTLEYISCLNDLSPLTVFQDFDAILFLYVVNLALFGFACLGYYRWRYGLKTVLNPLLCLVCIGLAGYLNLPEGPLVPSPSSTFDLRFCIFASVLSASAVSLFLMCAMSMCKHAGVAVCMANFCAGRIMILLLGLTLWLDFDGVADWGDRYRLETLDMIYNLVYWVALFLLACLLMDIFSSPRDFWDNNYDVPIYVYVTWYMHVNPIKHLSPFAPDLYGVLVIVYLLCKKLMNLRCFSWYTDFVVMRFNKYYEFH</sequence>